<accession>A0ABT2ESH2</accession>
<organism evidence="1 2">
    <name type="scientific">Candidatus Fervidibacter sacchari</name>
    <dbReference type="NCBI Taxonomy" id="1448929"/>
    <lineage>
        <taxon>Bacteria</taxon>
        <taxon>Candidatus Fervidibacterota</taxon>
        <taxon>Candidatus Fervidibacter</taxon>
    </lineage>
</organism>
<reference evidence="1 2" key="1">
    <citation type="submission" date="2022-08" db="EMBL/GenBank/DDBJ databases">
        <title>Bacterial and archaeal communities from various locations to study Microbial Dark Matter (Phase II).</title>
        <authorList>
            <person name="Stepanauskas R."/>
        </authorList>
    </citation>
    <scope>NUCLEOTIDE SEQUENCE [LARGE SCALE GENOMIC DNA]</scope>
    <source>
        <strain evidence="1 2">PD1</strain>
    </source>
</reference>
<dbReference type="RefSeq" id="WP_018194982.1">
    <property type="nucleotide sequence ID" value="NZ_CP130454.1"/>
</dbReference>
<dbReference type="Proteomes" id="UP001204798">
    <property type="component" value="Unassembled WGS sequence"/>
</dbReference>
<proteinExistence type="predicted"/>
<name>A0ABT2ESH2_9BACT</name>
<dbReference type="EMBL" id="JANUCP010000008">
    <property type="protein sequence ID" value="MCS3920918.1"/>
    <property type="molecule type" value="Genomic_DNA"/>
</dbReference>
<evidence type="ECO:0000313" key="2">
    <source>
        <dbReference type="Proteomes" id="UP001204798"/>
    </source>
</evidence>
<comment type="caution">
    <text evidence="1">The sequence shown here is derived from an EMBL/GenBank/DDBJ whole genome shotgun (WGS) entry which is preliminary data.</text>
</comment>
<sequence length="55" mass="6867">MKWLLWVLLGWLFGKSIKNLPRSQRKAARRAWHTFRLFTAKRRSSKLYHFFRLFD</sequence>
<keyword evidence="2" id="KW-1185">Reference proteome</keyword>
<evidence type="ECO:0000313" key="1">
    <source>
        <dbReference type="EMBL" id="MCS3920918.1"/>
    </source>
</evidence>
<gene>
    <name evidence="1" type="ORF">M2350_003359</name>
</gene>
<protein>
    <submittedName>
        <fullName evidence="1">Uncharacterized protein</fullName>
    </submittedName>
</protein>